<proteinExistence type="predicted"/>
<evidence type="ECO:0000313" key="1">
    <source>
        <dbReference type="EMBL" id="SVC38480.1"/>
    </source>
</evidence>
<name>A0A382LPD4_9ZZZZ</name>
<sequence length="37" mass="4018">MFPGSDSQRVIGISHTLLFALKPGNAHVTHLGELEIM</sequence>
<protein>
    <submittedName>
        <fullName evidence="1">Uncharacterized protein</fullName>
    </submittedName>
</protein>
<accession>A0A382LPD4</accession>
<reference evidence="1" key="1">
    <citation type="submission" date="2018-05" db="EMBL/GenBank/DDBJ databases">
        <authorList>
            <person name="Lanie J.A."/>
            <person name="Ng W.-L."/>
            <person name="Kazmierczak K.M."/>
            <person name="Andrzejewski T.M."/>
            <person name="Davidsen T.M."/>
            <person name="Wayne K.J."/>
            <person name="Tettelin H."/>
            <person name="Glass J.I."/>
            <person name="Rusch D."/>
            <person name="Podicherti R."/>
            <person name="Tsui H.-C.T."/>
            <person name="Winkler M.E."/>
        </authorList>
    </citation>
    <scope>NUCLEOTIDE SEQUENCE</scope>
</reference>
<dbReference type="EMBL" id="UINC01088346">
    <property type="protein sequence ID" value="SVC38480.1"/>
    <property type="molecule type" value="Genomic_DNA"/>
</dbReference>
<gene>
    <name evidence="1" type="ORF">METZ01_LOCUS291334</name>
</gene>
<organism evidence="1">
    <name type="scientific">marine metagenome</name>
    <dbReference type="NCBI Taxonomy" id="408172"/>
    <lineage>
        <taxon>unclassified sequences</taxon>
        <taxon>metagenomes</taxon>
        <taxon>ecological metagenomes</taxon>
    </lineage>
</organism>
<dbReference type="AlphaFoldDB" id="A0A382LPD4"/>